<sequence>MATNFVQPGQVLTLTAPSGGVTSGTGKLIGSLFVVALHDAAAGESFEGQLTGVWRLPKTSAQAWTEGAAIYWDGSKATTADGSGSNALIGHAASAAANPSATGLVRLSA</sequence>
<evidence type="ECO:0000313" key="1">
    <source>
        <dbReference type="EMBL" id="MFC7296092.1"/>
    </source>
</evidence>
<name>A0ABW2IYA3_9GAMM</name>
<organism evidence="1 2">
    <name type="scientific">Marinobacter aromaticivorans</name>
    <dbReference type="NCBI Taxonomy" id="1494078"/>
    <lineage>
        <taxon>Bacteria</taxon>
        <taxon>Pseudomonadati</taxon>
        <taxon>Pseudomonadota</taxon>
        <taxon>Gammaproteobacteria</taxon>
        <taxon>Pseudomonadales</taxon>
        <taxon>Marinobacteraceae</taxon>
        <taxon>Marinobacter</taxon>
    </lineage>
</organism>
<evidence type="ECO:0000313" key="2">
    <source>
        <dbReference type="Proteomes" id="UP001596506"/>
    </source>
</evidence>
<reference evidence="2" key="1">
    <citation type="journal article" date="2019" name="Int. J. Syst. Evol. Microbiol.">
        <title>The Global Catalogue of Microorganisms (GCM) 10K type strain sequencing project: providing services to taxonomists for standard genome sequencing and annotation.</title>
        <authorList>
            <consortium name="The Broad Institute Genomics Platform"/>
            <consortium name="The Broad Institute Genome Sequencing Center for Infectious Disease"/>
            <person name="Wu L."/>
            <person name="Ma J."/>
        </authorList>
    </citation>
    <scope>NUCLEOTIDE SEQUENCE [LARGE SCALE GENOMIC DNA]</scope>
    <source>
        <strain evidence="2">CCUG 60559</strain>
    </source>
</reference>
<protein>
    <submittedName>
        <fullName evidence="1">DUF2190 family protein</fullName>
    </submittedName>
</protein>
<gene>
    <name evidence="1" type="ORF">ACFQQA_15320</name>
</gene>
<dbReference type="PIRSF" id="PIRSF030771">
    <property type="entry name" value="UCP030771"/>
    <property type="match status" value="1"/>
</dbReference>
<accession>A0ABW2IYA3</accession>
<comment type="caution">
    <text evidence="1">The sequence shown here is derived from an EMBL/GenBank/DDBJ whole genome shotgun (WGS) entry which is preliminary data.</text>
</comment>
<dbReference type="Proteomes" id="UP001596506">
    <property type="component" value="Unassembled WGS sequence"/>
</dbReference>
<proteinExistence type="predicted"/>
<dbReference type="InterPro" id="IPR011231">
    <property type="entry name" value="Phage_VT1-Sakai_H0018"/>
</dbReference>
<dbReference type="Pfam" id="PF09956">
    <property type="entry name" value="Phage_cement_2"/>
    <property type="match status" value="1"/>
</dbReference>
<dbReference type="RefSeq" id="WP_100689441.1">
    <property type="nucleotide sequence ID" value="NZ_JBHTBD010000007.1"/>
</dbReference>
<dbReference type="EMBL" id="JBHTBD010000007">
    <property type="protein sequence ID" value="MFC7296092.1"/>
    <property type="molecule type" value="Genomic_DNA"/>
</dbReference>
<keyword evidence="2" id="KW-1185">Reference proteome</keyword>